<accession>A0A937FKK7</accession>
<dbReference type="Proteomes" id="UP000623681">
    <property type="component" value="Unassembled WGS sequence"/>
</dbReference>
<proteinExistence type="predicted"/>
<sequence length="277" mass="32623">MSSIFFYEKDEELNIFDLIYFKDGKLDLVKIYNYLNSNQAKYGDNSIYNSEGYTDIKLNDNKNELSCTYIFENSLGYFTEISYDSDTEAVKENRRCHKYFAQSRLIITNEPKIIVKASYSNEESTKTKILNFFEDIGIKYTPIKFDNQMFQFIRNNFVWKKIKIQRIDKIGDSTKNLSYEIDPASEMESQVDTIYSECGVFEHIAFLIEYEDDLKTVKLYKNGHRIVLEDGQFRSKKSMEKFCIHLYDILMNIKSGKYENSRSLYEKGSEIDGCSNL</sequence>
<dbReference type="AlphaFoldDB" id="A0A937FKK7"/>
<evidence type="ECO:0000313" key="2">
    <source>
        <dbReference type="Proteomes" id="UP000623681"/>
    </source>
</evidence>
<dbReference type="RefSeq" id="WP_202769393.1">
    <property type="nucleotide sequence ID" value="NZ_JAESWA010000029.1"/>
</dbReference>
<keyword evidence="2" id="KW-1185">Reference proteome</keyword>
<gene>
    <name evidence="1" type="ORF">JK634_19270</name>
</gene>
<name>A0A937FKK7_9CLOT</name>
<dbReference type="EMBL" id="JAESWA010000029">
    <property type="protein sequence ID" value="MBL4933931.1"/>
    <property type="molecule type" value="Genomic_DNA"/>
</dbReference>
<evidence type="ECO:0000313" key="1">
    <source>
        <dbReference type="EMBL" id="MBL4933931.1"/>
    </source>
</evidence>
<organism evidence="1 2">
    <name type="scientific">Clostridium paridis</name>
    <dbReference type="NCBI Taxonomy" id="2803863"/>
    <lineage>
        <taxon>Bacteria</taxon>
        <taxon>Bacillati</taxon>
        <taxon>Bacillota</taxon>
        <taxon>Clostridia</taxon>
        <taxon>Eubacteriales</taxon>
        <taxon>Clostridiaceae</taxon>
        <taxon>Clostridium</taxon>
    </lineage>
</organism>
<reference evidence="1" key="1">
    <citation type="submission" date="2021-01" db="EMBL/GenBank/DDBJ databases">
        <title>Genome public.</title>
        <authorList>
            <person name="Liu C."/>
            <person name="Sun Q."/>
        </authorList>
    </citation>
    <scope>NUCLEOTIDE SEQUENCE</scope>
    <source>
        <strain evidence="1">YIM B02565</strain>
    </source>
</reference>
<protein>
    <submittedName>
        <fullName evidence="1">Uncharacterized protein</fullName>
    </submittedName>
</protein>
<comment type="caution">
    <text evidence="1">The sequence shown here is derived from an EMBL/GenBank/DDBJ whole genome shotgun (WGS) entry which is preliminary data.</text>
</comment>